<accession>A0ABC8TXA6</accession>
<dbReference type="PANTHER" id="PTHR31225">
    <property type="entry name" value="OS04G0344100 PROTEIN-RELATED"/>
    <property type="match status" value="1"/>
</dbReference>
<dbReference type="InterPro" id="IPR036965">
    <property type="entry name" value="Terpene_synth_N_sf"/>
</dbReference>
<gene>
    <name evidence="4" type="ORF">ILEXP_LOCUS43465</name>
</gene>
<keyword evidence="1" id="KW-0479">Metal-binding</keyword>
<evidence type="ECO:0000259" key="2">
    <source>
        <dbReference type="Pfam" id="PF01397"/>
    </source>
</evidence>
<dbReference type="InterPro" id="IPR001906">
    <property type="entry name" value="Terpene_synth_N"/>
</dbReference>
<dbReference type="Gene3D" id="1.10.600.10">
    <property type="entry name" value="Farnesyl Diphosphate Synthase"/>
    <property type="match status" value="1"/>
</dbReference>
<dbReference type="SUPFAM" id="SSF48239">
    <property type="entry name" value="Terpenoid cyclases/Protein prenyltransferases"/>
    <property type="match status" value="1"/>
</dbReference>
<dbReference type="AlphaFoldDB" id="A0ABC8TXA6"/>
<dbReference type="InterPro" id="IPR008949">
    <property type="entry name" value="Isoprenoid_synthase_dom_sf"/>
</dbReference>
<dbReference type="EMBL" id="CAUOFW020006198">
    <property type="protein sequence ID" value="CAK9173734.1"/>
    <property type="molecule type" value="Genomic_DNA"/>
</dbReference>
<feature type="domain" description="Terpene synthase metal-binding" evidence="3">
    <location>
        <begin position="251"/>
        <end position="320"/>
    </location>
</feature>
<protein>
    <submittedName>
        <fullName evidence="4">Uncharacterized protein</fullName>
    </submittedName>
</protein>
<dbReference type="Pfam" id="PF01397">
    <property type="entry name" value="Terpene_synth"/>
    <property type="match status" value="1"/>
</dbReference>
<proteinExistence type="predicted"/>
<keyword evidence="5" id="KW-1185">Reference proteome</keyword>
<dbReference type="Pfam" id="PF03936">
    <property type="entry name" value="Terpene_synth_C"/>
    <property type="match status" value="1"/>
</dbReference>
<dbReference type="GO" id="GO:0046872">
    <property type="term" value="F:metal ion binding"/>
    <property type="evidence" value="ECO:0007669"/>
    <property type="project" value="UniProtKB-KW"/>
</dbReference>
<dbReference type="InterPro" id="IPR005630">
    <property type="entry name" value="Terpene_synthase_metal-bd"/>
</dbReference>
<dbReference type="InterPro" id="IPR008930">
    <property type="entry name" value="Terpenoid_cyclase/PrenylTrfase"/>
</dbReference>
<dbReference type="Proteomes" id="UP001642360">
    <property type="component" value="Unassembled WGS sequence"/>
</dbReference>
<dbReference type="InterPro" id="IPR050148">
    <property type="entry name" value="Terpene_synthase-like"/>
</dbReference>
<reference evidence="4 5" key="1">
    <citation type="submission" date="2024-02" db="EMBL/GenBank/DDBJ databases">
        <authorList>
            <person name="Vignale AGUSTIN F."/>
            <person name="Sosa J E."/>
            <person name="Modenutti C."/>
        </authorList>
    </citation>
    <scope>NUCLEOTIDE SEQUENCE [LARGE SCALE GENOMIC DNA]</scope>
</reference>
<sequence>MVLVKPRRSSSKNYWKAIEWVCRQVIGWVCTRSVVLRAATVLLSLSRSLCSRSSRMESQIKHAIVVKVMGRTGSRGQVTKEIEEALDMIMCLEDRNLTIKEDLYATALCVRLLRQYGYNVSQDIFIGFVDEMGNFRQSTNTNVKAMLELFEASHLALEGENTMDKAKMFSTENLKTVISNSNDSLAKQLSTALELPLHWRLEWYNVTKHIHGYGKVGNINTSLLKLAKLHFNMVQATHQKDLGEITRWWRNLGIARNLSFSRDRIIESYLFVVGLNFEPQYKCFRNWLAKVLSLMMTIDDVYDVYGSLQELELFTKAVDR</sequence>
<dbReference type="SUPFAM" id="SSF48576">
    <property type="entry name" value="Terpenoid synthases"/>
    <property type="match status" value="1"/>
</dbReference>
<name>A0ABC8TXA6_9AQUA</name>
<feature type="domain" description="Terpene synthase N-terminal" evidence="2">
    <location>
        <begin position="57"/>
        <end position="193"/>
    </location>
</feature>
<evidence type="ECO:0000313" key="5">
    <source>
        <dbReference type="Proteomes" id="UP001642360"/>
    </source>
</evidence>
<evidence type="ECO:0000313" key="4">
    <source>
        <dbReference type="EMBL" id="CAK9173734.1"/>
    </source>
</evidence>
<dbReference type="PANTHER" id="PTHR31225:SF94">
    <property type="entry name" value="ALPHA-FARNESENE SYNTHASE"/>
    <property type="match status" value="1"/>
</dbReference>
<dbReference type="Gene3D" id="1.50.10.130">
    <property type="entry name" value="Terpene synthase, N-terminal domain"/>
    <property type="match status" value="1"/>
</dbReference>
<evidence type="ECO:0000259" key="3">
    <source>
        <dbReference type="Pfam" id="PF03936"/>
    </source>
</evidence>
<organism evidence="4 5">
    <name type="scientific">Ilex paraguariensis</name>
    <name type="common">yerba mate</name>
    <dbReference type="NCBI Taxonomy" id="185542"/>
    <lineage>
        <taxon>Eukaryota</taxon>
        <taxon>Viridiplantae</taxon>
        <taxon>Streptophyta</taxon>
        <taxon>Embryophyta</taxon>
        <taxon>Tracheophyta</taxon>
        <taxon>Spermatophyta</taxon>
        <taxon>Magnoliopsida</taxon>
        <taxon>eudicotyledons</taxon>
        <taxon>Gunneridae</taxon>
        <taxon>Pentapetalae</taxon>
        <taxon>asterids</taxon>
        <taxon>campanulids</taxon>
        <taxon>Aquifoliales</taxon>
        <taxon>Aquifoliaceae</taxon>
        <taxon>Ilex</taxon>
    </lineage>
</organism>
<evidence type="ECO:0000256" key="1">
    <source>
        <dbReference type="ARBA" id="ARBA00022723"/>
    </source>
</evidence>
<comment type="caution">
    <text evidence="4">The sequence shown here is derived from an EMBL/GenBank/DDBJ whole genome shotgun (WGS) entry which is preliminary data.</text>
</comment>